<dbReference type="RefSeq" id="WP_085890002.1">
    <property type="nucleotide sequence ID" value="NZ_FWFN01000010.1"/>
</dbReference>
<evidence type="ECO:0000313" key="2">
    <source>
        <dbReference type="EMBL" id="SLN72989.1"/>
    </source>
</evidence>
<evidence type="ECO:0000313" key="3">
    <source>
        <dbReference type="Proteomes" id="UP000193963"/>
    </source>
</evidence>
<dbReference type="Proteomes" id="UP000193963">
    <property type="component" value="Unassembled WGS sequence"/>
</dbReference>
<feature type="region of interest" description="Disordered" evidence="1">
    <location>
        <begin position="83"/>
        <end position="115"/>
    </location>
</feature>
<evidence type="ECO:0000256" key="1">
    <source>
        <dbReference type="SAM" id="MobiDB-lite"/>
    </source>
</evidence>
<dbReference type="EMBL" id="FWFN01000010">
    <property type="protein sequence ID" value="SLN72989.1"/>
    <property type="molecule type" value="Genomic_DNA"/>
</dbReference>
<proteinExistence type="predicted"/>
<gene>
    <name evidence="2" type="ORF">PSM7751_03985</name>
</gene>
<dbReference type="AlphaFoldDB" id="A0A1X7A8P1"/>
<protein>
    <submittedName>
        <fullName evidence="2">Uncharacterized protein</fullName>
    </submittedName>
</protein>
<feature type="compositionally biased region" description="Basic and acidic residues" evidence="1">
    <location>
        <begin position="106"/>
        <end position="115"/>
    </location>
</feature>
<dbReference type="Gene3D" id="1.10.1470.10">
    <property type="entry name" value="YjbJ"/>
    <property type="match status" value="1"/>
</dbReference>
<reference evidence="2 3" key="1">
    <citation type="submission" date="2017-03" db="EMBL/GenBank/DDBJ databases">
        <authorList>
            <person name="Afonso C.L."/>
            <person name="Miller P.J."/>
            <person name="Scott M.A."/>
            <person name="Spackman E."/>
            <person name="Goraichik I."/>
            <person name="Dimitrov K.M."/>
            <person name="Suarez D.L."/>
            <person name="Swayne D.E."/>
        </authorList>
    </citation>
    <scope>NUCLEOTIDE SEQUENCE [LARGE SCALE GENOMIC DNA]</scope>
    <source>
        <strain evidence="2 3">CECT 7751</strain>
    </source>
</reference>
<dbReference type="OrthoDB" id="7651547at2"/>
<organism evidence="2 3">
    <name type="scientific">Pseudooceanicola marinus</name>
    <dbReference type="NCBI Taxonomy" id="396013"/>
    <lineage>
        <taxon>Bacteria</taxon>
        <taxon>Pseudomonadati</taxon>
        <taxon>Pseudomonadota</taxon>
        <taxon>Alphaproteobacteria</taxon>
        <taxon>Rhodobacterales</taxon>
        <taxon>Paracoccaceae</taxon>
        <taxon>Pseudooceanicola</taxon>
    </lineage>
</organism>
<accession>A0A1X7A8P1</accession>
<dbReference type="InterPro" id="IPR036629">
    <property type="entry name" value="YjbJ_sf"/>
</dbReference>
<name>A0A1X7A8P1_9RHOB</name>
<sequence length="115" mass="12741">MQWPDIARNWTAYVPAVMDQWPEAEEEDLLALDGSRDALAAYLAQATGRDYNDLQDEIATWREGAMPADVRMDEAEDMEAIKESGKYVPAGEDPSDDDAAFGDEQMADRPIGRSG</sequence>
<keyword evidence="3" id="KW-1185">Reference proteome</keyword>